<evidence type="ECO:0000313" key="2">
    <source>
        <dbReference type="EMBL" id="NDW43207.1"/>
    </source>
</evidence>
<reference evidence="5" key="1">
    <citation type="submission" date="2017-11" db="EMBL/GenBank/DDBJ databases">
        <title>Acinetobacter baumanii whole genome sequence.</title>
        <authorList>
            <person name="Qasim Z.J."/>
        </authorList>
    </citation>
    <scope>NUCLEOTIDE SEQUENCE [LARGE SCALE GENOMIC DNA]</scope>
    <source>
        <strain evidence="5">ZQ8</strain>
        <plasmid evidence="5">p1zq8</plasmid>
    </source>
</reference>
<evidence type="ECO:0000313" key="7">
    <source>
        <dbReference type="Proteomes" id="UP000461234"/>
    </source>
</evidence>
<evidence type="ECO:0000313" key="5">
    <source>
        <dbReference type="Proteomes" id="UP000233757"/>
    </source>
</evidence>
<reference evidence="2 8" key="5">
    <citation type="submission" date="2020-02" db="EMBL/GenBank/DDBJ databases">
        <title>Whole genome shot-gun sequencing of clinical Carbapenem resistant A. baumannii.</title>
        <authorList>
            <person name="Veeraraghavan B."/>
            <person name="Mathur P."/>
            <person name="Vijayakumar S."/>
            <person name="Vasudevan K."/>
            <person name="Lincy M."/>
            <person name="Kirubananthan A."/>
        </authorList>
    </citation>
    <scope>NUCLEOTIDE SEQUENCE [LARGE SCALE GENOMIC DNA]</scope>
    <source>
        <strain evidence="2 8">SP816</strain>
    </source>
</reference>
<dbReference type="Proteomes" id="UP000470018">
    <property type="component" value="Unassembled WGS sequence"/>
</dbReference>
<reference evidence="4 6" key="3">
    <citation type="submission" date="2018-12" db="EMBL/GenBank/DDBJ databases">
        <title>Draft Genome Sequences Human Pathogenic Acinetobacter baumannii Strains.</title>
        <authorList>
            <person name="Madhi M."/>
            <person name="Ronco T."/>
            <person name="Olsen R.H."/>
            <person name="Hassani A."/>
        </authorList>
    </citation>
    <scope>NUCLEOTIDE SEQUENCE [LARGE SCALE GENOMIC DNA]</scope>
    <source>
        <strain evidence="4 6">AB3</strain>
    </source>
</reference>
<dbReference type="EMBL" id="JAAGTY010000043">
    <property type="protein sequence ID" value="NDW43207.1"/>
    <property type="molecule type" value="Genomic_DNA"/>
</dbReference>
<accession>A0A5N5XU50</accession>
<sequence length="61" mass="6832">MCLVYQVKTSCFFSTHHSLSAIENRGNDLKISTMKKYVEAMGGKLRIDVELPTGKHIGFTV</sequence>
<evidence type="ECO:0000313" key="4">
    <source>
        <dbReference type="EMBL" id="RTQ84507.1"/>
    </source>
</evidence>
<keyword evidence="3" id="KW-0614">Plasmid</keyword>
<proteinExistence type="predicted"/>
<comment type="caution">
    <text evidence="2">The sequence shown here is derived from an EMBL/GenBank/DDBJ whole genome shotgun (WGS) entry which is preliminary data.</text>
</comment>
<reference evidence="1 7" key="4">
    <citation type="submission" date="2019-10" db="EMBL/GenBank/DDBJ databases">
        <title>Genetic environment of the oxa23 gene and comparative analysis of carbapenem resistant Acinetobacter baumannii isolates belonging to global clone 1, lineage 2 recovered in a burns hospital outbreak in 2012-2013.</title>
        <authorList>
            <person name="Douraghi M."/>
            <person name="Aris P."/>
            <person name="Kenyon J."/>
            <person name="Hamidian M."/>
        </authorList>
    </citation>
    <scope>NUCLEOTIDE SEQUENCE [LARGE SCALE GENOMIC DNA]</scope>
    <source>
        <strain evidence="1 7">ABS103</strain>
    </source>
</reference>
<name>A0A5N5XU50_ACIBA</name>
<dbReference type="EMBL" id="WIOC01000048">
    <property type="protein sequence ID" value="MQR51598.1"/>
    <property type="molecule type" value="Genomic_DNA"/>
</dbReference>
<keyword evidence="2" id="KW-0547">Nucleotide-binding</keyword>
<dbReference type="EMBL" id="PHJU02000003">
    <property type="protein sequence ID" value="PQL85632.1"/>
    <property type="molecule type" value="Genomic_DNA"/>
</dbReference>
<geneLocation type="plasmid" evidence="5">
    <name>p1zq8</name>
</geneLocation>
<keyword evidence="2" id="KW-0067">ATP-binding</keyword>
<dbReference type="GO" id="GO:0005524">
    <property type="term" value="F:ATP binding"/>
    <property type="evidence" value="ECO:0007669"/>
    <property type="project" value="UniProtKB-KW"/>
</dbReference>
<geneLocation type="plasmid" evidence="3">
    <name>p1ZQ8</name>
</geneLocation>
<dbReference type="Proteomes" id="UP000233757">
    <property type="component" value="Plasmid p1ZQ8"/>
</dbReference>
<protein>
    <submittedName>
        <fullName evidence="2">ATP-binding protein</fullName>
    </submittedName>
</protein>
<reference evidence="3" key="2">
    <citation type="submission" date="2018-02" db="EMBL/GenBank/DDBJ databases">
        <title>Acinetobacter baumanii whole genome sequence.</title>
        <authorList>
            <person name="Qasim Z.J."/>
        </authorList>
    </citation>
    <scope>NUCLEOTIDE SEQUENCE</scope>
    <source>
        <strain evidence="3">ZQ8</strain>
        <plasmid evidence="3">p1ZQ8</plasmid>
    </source>
</reference>
<evidence type="ECO:0000313" key="8">
    <source>
        <dbReference type="Proteomes" id="UP000470018"/>
    </source>
</evidence>
<evidence type="ECO:0000313" key="3">
    <source>
        <dbReference type="EMBL" id="PQL85632.1"/>
    </source>
</evidence>
<dbReference type="Proteomes" id="UP000268239">
    <property type="component" value="Unassembled WGS sequence"/>
</dbReference>
<evidence type="ECO:0000313" key="6">
    <source>
        <dbReference type="Proteomes" id="UP000268239"/>
    </source>
</evidence>
<dbReference type="AlphaFoldDB" id="A0A5N5XU50"/>
<dbReference type="EMBL" id="RXLU01000008">
    <property type="protein sequence ID" value="RTQ84507.1"/>
    <property type="molecule type" value="Genomic_DNA"/>
</dbReference>
<evidence type="ECO:0000313" key="1">
    <source>
        <dbReference type="EMBL" id="MQR51598.1"/>
    </source>
</evidence>
<dbReference type="Proteomes" id="UP000461234">
    <property type="component" value="Unassembled WGS sequence"/>
</dbReference>
<organism evidence="2 8">
    <name type="scientific">Acinetobacter baumannii</name>
    <dbReference type="NCBI Taxonomy" id="470"/>
    <lineage>
        <taxon>Bacteria</taxon>
        <taxon>Pseudomonadati</taxon>
        <taxon>Pseudomonadota</taxon>
        <taxon>Gammaproteobacteria</taxon>
        <taxon>Moraxellales</taxon>
        <taxon>Moraxellaceae</taxon>
        <taxon>Acinetobacter</taxon>
        <taxon>Acinetobacter calcoaceticus/baumannii complex</taxon>
    </lineage>
</organism>
<gene>
    <name evidence="3" type="ORF">CV954_000125</name>
    <name evidence="4" type="ORF">EJ062_02155</name>
    <name evidence="1" type="ORF">F2P40_20105</name>
    <name evidence="2" type="ORF">G3N53_19235</name>
</gene>